<feature type="transmembrane region" description="Helical" evidence="1">
    <location>
        <begin position="12"/>
        <end position="35"/>
    </location>
</feature>
<name>A0A6J6TLG6_9ZZZZ</name>
<evidence type="ECO:0000256" key="1">
    <source>
        <dbReference type="SAM" id="Phobius"/>
    </source>
</evidence>
<feature type="transmembrane region" description="Helical" evidence="1">
    <location>
        <begin position="55"/>
        <end position="72"/>
    </location>
</feature>
<dbReference type="EMBL" id="CAEZZE010000046">
    <property type="protein sequence ID" value="CAB4747694.1"/>
    <property type="molecule type" value="Genomic_DNA"/>
</dbReference>
<keyword evidence="1" id="KW-1133">Transmembrane helix</keyword>
<keyword evidence="1" id="KW-0812">Transmembrane</keyword>
<sequence length="75" mass="7891">MRAITSIQLRVAYIVIALGVIAGIVGFVRSGALAISAGTAVIALAQWNQRKFERYLPLAIALVLFGLAIALPKGL</sequence>
<proteinExistence type="predicted"/>
<accession>A0A6J6TLG6</accession>
<organism evidence="2">
    <name type="scientific">freshwater metagenome</name>
    <dbReference type="NCBI Taxonomy" id="449393"/>
    <lineage>
        <taxon>unclassified sequences</taxon>
        <taxon>metagenomes</taxon>
        <taxon>ecological metagenomes</taxon>
    </lineage>
</organism>
<reference evidence="2" key="1">
    <citation type="submission" date="2020-05" db="EMBL/GenBank/DDBJ databases">
        <authorList>
            <person name="Chiriac C."/>
            <person name="Salcher M."/>
            <person name="Ghai R."/>
            <person name="Kavagutti S V."/>
        </authorList>
    </citation>
    <scope>NUCLEOTIDE SEQUENCE</scope>
</reference>
<keyword evidence="1" id="KW-0472">Membrane</keyword>
<gene>
    <name evidence="2" type="ORF">UFOPK2827_00383</name>
</gene>
<dbReference type="AlphaFoldDB" id="A0A6J6TLG6"/>
<evidence type="ECO:0000313" key="2">
    <source>
        <dbReference type="EMBL" id="CAB4747694.1"/>
    </source>
</evidence>
<protein>
    <submittedName>
        <fullName evidence="2">Unannotated protein</fullName>
    </submittedName>
</protein>